<dbReference type="InterPro" id="IPR008949">
    <property type="entry name" value="Isoprenoid_synthase_dom_sf"/>
</dbReference>
<dbReference type="AlphaFoldDB" id="A0A835ZE11"/>
<protein>
    <recommendedName>
        <fullName evidence="2">15-cis-phytoene synthase</fullName>
        <ecNumber evidence="2">2.5.1.32</ecNumber>
    </recommendedName>
</protein>
<dbReference type="EC" id="2.5.1.32" evidence="2"/>
<evidence type="ECO:0000256" key="1">
    <source>
        <dbReference type="ARBA" id="ARBA00001805"/>
    </source>
</evidence>
<keyword evidence="4" id="KW-0125">Carotenoid biosynthesis</keyword>
<dbReference type="Proteomes" id="UP000664859">
    <property type="component" value="Unassembled WGS sequence"/>
</dbReference>
<dbReference type="InterPro" id="IPR033904">
    <property type="entry name" value="Trans_IPPS_HH"/>
</dbReference>
<comment type="caution">
    <text evidence="5">The sequence shown here is derived from an EMBL/GenBank/DDBJ whole genome shotgun (WGS) entry which is preliminary data.</text>
</comment>
<organism evidence="5 6">
    <name type="scientific">Tribonema minus</name>
    <dbReference type="NCBI Taxonomy" id="303371"/>
    <lineage>
        <taxon>Eukaryota</taxon>
        <taxon>Sar</taxon>
        <taxon>Stramenopiles</taxon>
        <taxon>Ochrophyta</taxon>
        <taxon>PX clade</taxon>
        <taxon>Xanthophyceae</taxon>
        <taxon>Tribonematales</taxon>
        <taxon>Tribonemataceae</taxon>
        <taxon>Tribonema</taxon>
    </lineage>
</organism>
<dbReference type="SFLD" id="SFLDG01212">
    <property type="entry name" value="Phytoene_synthase_like"/>
    <property type="match status" value="1"/>
</dbReference>
<evidence type="ECO:0000256" key="2">
    <source>
        <dbReference type="ARBA" id="ARBA00012396"/>
    </source>
</evidence>
<dbReference type="SFLD" id="SFLDG01018">
    <property type="entry name" value="Squalene/Phytoene_Synthase_Lik"/>
    <property type="match status" value="1"/>
</dbReference>
<name>A0A835ZE11_9STRA</name>
<sequence>MTVHHCCMFYSQNQPISPGLALAMENAQKLSEGDLNNVEFISGPDDATKRKVILEKAYEECERITGIFAKTFYLGTKFMADDARKAVWAIYVWCRRTDDIVDGPRAMVRGKRSMQKDLDGWTQRLEGIFEGKGLDALDLALVDAKQRYPTLSIRPFKDMIGGMLLDVPGAGKQRYATFSELEEYCYRVAGTVGLMTLPVLGTAKGITEEQAKEPALSLGIALQLTNILRDVGEDAVRGRIYLPQEDLQRFGVPEDHIMNGILDDNYRKLMAFQIARARYYYAKAAKGVPMLAPESRLPVQASLDMYGRILTAIEENGYDNFRKRAYVSKTQKLLTLPLSWWRSVTPPPLDDLAAAEQALCGGDGSFQFRLTRFDLMPESN</sequence>
<evidence type="ECO:0000256" key="3">
    <source>
        <dbReference type="ARBA" id="ARBA00022679"/>
    </source>
</evidence>
<dbReference type="SFLD" id="SFLDS00005">
    <property type="entry name" value="Isoprenoid_Synthase_Type_I"/>
    <property type="match status" value="1"/>
</dbReference>
<dbReference type="InterPro" id="IPR002060">
    <property type="entry name" value="Squ/phyt_synthse"/>
</dbReference>
<evidence type="ECO:0000313" key="6">
    <source>
        <dbReference type="Proteomes" id="UP000664859"/>
    </source>
</evidence>
<dbReference type="GO" id="GO:0004311">
    <property type="term" value="F:geranylgeranyl diphosphate synthase activity"/>
    <property type="evidence" value="ECO:0007669"/>
    <property type="project" value="InterPro"/>
</dbReference>
<keyword evidence="3" id="KW-0808">Transferase</keyword>
<dbReference type="OrthoDB" id="6600518at2759"/>
<gene>
    <name evidence="5" type="ORF">JKP88DRAFT_307369</name>
</gene>
<dbReference type="SUPFAM" id="SSF48576">
    <property type="entry name" value="Terpenoid synthases"/>
    <property type="match status" value="1"/>
</dbReference>
<dbReference type="Gene3D" id="1.10.600.10">
    <property type="entry name" value="Farnesyl Diphosphate Synthase"/>
    <property type="match status" value="1"/>
</dbReference>
<dbReference type="GO" id="GO:0051996">
    <property type="term" value="F:squalene synthase [NAD(P)H] activity"/>
    <property type="evidence" value="ECO:0007669"/>
    <property type="project" value="InterPro"/>
</dbReference>
<reference evidence="5" key="1">
    <citation type="submission" date="2021-02" db="EMBL/GenBank/DDBJ databases">
        <title>First Annotated Genome of the Yellow-green Alga Tribonema minus.</title>
        <authorList>
            <person name="Mahan K.M."/>
        </authorList>
    </citation>
    <scope>NUCLEOTIDE SEQUENCE</scope>
    <source>
        <strain evidence="5">UTEX B ZZ1240</strain>
    </source>
</reference>
<dbReference type="InterPro" id="IPR044843">
    <property type="entry name" value="Trans_IPPS_bact-type"/>
</dbReference>
<dbReference type="EMBL" id="JAFCMP010000090">
    <property type="protein sequence ID" value="KAG5187233.1"/>
    <property type="molecule type" value="Genomic_DNA"/>
</dbReference>
<dbReference type="CDD" id="cd00683">
    <property type="entry name" value="Trans_IPPS_HH"/>
    <property type="match status" value="1"/>
</dbReference>
<dbReference type="PROSITE" id="PS01045">
    <property type="entry name" value="SQUALEN_PHYTOEN_SYN_2"/>
    <property type="match status" value="1"/>
</dbReference>
<dbReference type="GO" id="GO:0016117">
    <property type="term" value="P:carotenoid biosynthetic process"/>
    <property type="evidence" value="ECO:0007669"/>
    <property type="project" value="UniProtKB-KW"/>
</dbReference>
<accession>A0A835ZE11</accession>
<dbReference type="InterPro" id="IPR019845">
    <property type="entry name" value="Squalene/phytoene_synthase_CS"/>
</dbReference>
<evidence type="ECO:0000313" key="5">
    <source>
        <dbReference type="EMBL" id="KAG5187233.1"/>
    </source>
</evidence>
<keyword evidence="6" id="KW-1185">Reference proteome</keyword>
<dbReference type="Pfam" id="PF00494">
    <property type="entry name" value="SQS_PSY"/>
    <property type="match status" value="1"/>
</dbReference>
<comment type="catalytic activity">
    <reaction evidence="1">
        <text>2 (2E,6E,10E)-geranylgeranyl diphosphate = 15-cis-phytoene + 2 diphosphate</text>
        <dbReference type="Rhea" id="RHEA:34475"/>
        <dbReference type="ChEBI" id="CHEBI:27787"/>
        <dbReference type="ChEBI" id="CHEBI:33019"/>
        <dbReference type="ChEBI" id="CHEBI:58756"/>
        <dbReference type="EC" id="2.5.1.32"/>
    </reaction>
</comment>
<dbReference type="PANTHER" id="PTHR31480">
    <property type="entry name" value="BIFUNCTIONAL LYCOPENE CYCLASE/PHYTOENE SYNTHASE"/>
    <property type="match status" value="1"/>
</dbReference>
<evidence type="ECO:0000256" key="4">
    <source>
        <dbReference type="ARBA" id="ARBA00022746"/>
    </source>
</evidence>
<proteinExistence type="predicted"/>